<dbReference type="EMBL" id="LLXH01000505">
    <property type="protein sequence ID" value="PKC65882.1"/>
    <property type="molecule type" value="Genomic_DNA"/>
</dbReference>
<evidence type="ECO:0000256" key="2">
    <source>
        <dbReference type="SAM" id="Phobius"/>
    </source>
</evidence>
<dbReference type="VEuPathDB" id="FungiDB:RhiirFUN_024000"/>
<feature type="compositionally biased region" description="Polar residues" evidence="1">
    <location>
        <begin position="321"/>
        <end position="349"/>
    </location>
</feature>
<dbReference type="AlphaFoldDB" id="A0A2I1EJU2"/>
<feature type="transmembrane region" description="Helical" evidence="2">
    <location>
        <begin position="62"/>
        <end position="85"/>
    </location>
</feature>
<feature type="region of interest" description="Disordered" evidence="1">
    <location>
        <begin position="321"/>
        <end position="361"/>
    </location>
</feature>
<sequence length="516" mass="60176">MPFLFIIFITFLCPFVSAQVSADDYAQKAFLGYIDVLINFMVPLIIFVIVDYEYDDYGSSTLVYLTRSIVYFVNICIQQELAFIFSPVRKVSNFIKILQHIVVVLFGIEIIGNFYIFFKTKTKTEEEKVEKEFKKQILVIKQALKEIVKAQNEQIKIVKQTLEDSFKTQIQTLKKSFEENTQKQIQALKKSLEVSVQKKIQPLKKSFEEHVQTFKQSFEEGIRTIEQSFGESIKTQIQTLEENLNKNFLLKRVYQPKFQILEERVKTLEQKIEPPSTQATFFSHFLTCMTDFIETSKAKFPTLNSISNENLKSTETLLRSSNSENLKSTETLLRSSNSTEYPKSTKNLKSTLRSSNSTENRSTENRSKKIFIQSFFLVNYTALTLFVIVLGFLLNDLKENFTQSFVVCLIITISLTSIIQFTILIMAYRRGNLEVYIKKNQEIYKDILPKYQVYIFIIEEFINVNVLYLPSLINYFLLQTPDIFNKIFLNLSALLVTVWIIIMYKLILKNEGIKNC</sequence>
<reference evidence="4" key="3">
    <citation type="submission" date="2020-05" db="EMBL/GenBank/DDBJ databases">
        <authorList>
            <person name="Rincon C."/>
            <person name="Sanders R I."/>
            <person name="Robbins C."/>
            <person name="Chaturvedi A."/>
        </authorList>
    </citation>
    <scope>NUCLEOTIDE SEQUENCE</scope>
    <source>
        <strain evidence="4">CHB12</strain>
    </source>
</reference>
<feature type="chain" id="PRO_5014186373" description="Transmembrane protein" evidence="3">
    <location>
        <begin position="19"/>
        <end position="516"/>
    </location>
</feature>
<dbReference type="VEuPathDB" id="FungiDB:FUN_002921"/>
<dbReference type="Proteomes" id="UP000232688">
    <property type="component" value="Unassembled WGS sequence"/>
</dbReference>
<evidence type="ECO:0000313" key="5">
    <source>
        <dbReference type="EMBL" id="PKC65882.1"/>
    </source>
</evidence>
<name>A0A2I1EJU2_9GLOM</name>
<feature type="transmembrane region" description="Helical" evidence="2">
    <location>
        <begin position="370"/>
        <end position="392"/>
    </location>
</feature>
<feature type="transmembrane region" description="Helical" evidence="2">
    <location>
        <begin position="483"/>
        <end position="504"/>
    </location>
</feature>
<feature type="transmembrane region" description="Helical" evidence="2">
    <location>
        <begin position="404"/>
        <end position="428"/>
    </location>
</feature>
<feature type="signal peptide" evidence="3">
    <location>
        <begin position="1"/>
        <end position="18"/>
    </location>
</feature>
<evidence type="ECO:0000313" key="4">
    <source>
        <dbReference type="EMBL" id="CAB5362600.1"/>
    </source>
</evidence>
<reference evidence="5 6" key="2">
    <citation type="submission" date="2017-10" db="EMBL/GenBank/DDBJ databases">
        <title>Genome analyses suggest a sexual origin of heterokaryosis in a supposedly ancient asexual fungus.</title>
        <authorList>
            <person name="Corradi N."/>
            <person name="Sedzielewska K."/>
            <person name="Noel J."/>
            <person name="Charron P."/>
            <person name="Farinelli L."/>
            <person name="Marton T."/>
            <person name="Kruger M."/>
            <person name="Pelin A."/>
            <person name="Brachmann A."/>
            <person name="Corradi N."/>
        </authorList>
    </citation>
    <scope>NUCLEOTIDE SEQUENCE [LARGE SCALE GENOMIC DNA]</scope>
    <source>
        <strain evidence="5 6">A1</strain>
    </source>
</reference>
<dbReference type="OrthoDB" id="2404674at2759"/>
<protein>
    <recommendedName>
        <fullName evidence="8">Transmembrane protein</fullName>
    </recommendedName>
</protein>
<evidence type="ECO:0000256" key="3">
    <source>
        <dbReference type="SAM" id="SignalP"/>
    </source>
</evidence>
<accession>A0A2I1EJU2</accession>
<keyword evidence="2" id="KW-0812">Transmembrane</keyword>
<feature type="transmembrane region" description="Helical" evidence="2">
    <location>
        <begin position="453"/>
        <end position="477"/>
    </location>
</feature>
<dbReference type="VEuPathDB" id="FungiDB:RhiirA1_513551"/>
<organism evidence="4 7">
    <name type="scientific">Rhizophagus irregularis</name>
    <dbReference type="NCBI Taxonomy" id="588596"/>
    <lineage>
        <taxon>Eukaryota</taxon>
        <taxon>Fungi</taxon>
        <taxon>Fungi incertae sedis</taxon>
        <taxon>Mucoromycota</taxon>
        <taxon>Glomeromycotina</taxon>
        <taxon>Glomeromycetes</taxon>
        <taxon>Glomerales</taxon>
        <taxon>Glomeraceae</taxon>
        <taxon>Rhizophagus</taxon>
    </lineage>
</organism>
<feature type="transmembrane region" description="Helical" evidence="2">
    <location>
        <begin position="32"/>
        <end position="50"/>
    </location>
</feature>
<gene>
    <name evidence="4" type="ORF">CHRIB12_LOCUS9194</name>
    <name evidence="5" type="ORF">RhiirA1_513551</name>
</gene>
<reference evidence="5 6" key="1">
    <citation type="submission" date="2017-10" db="EMBL/GenBank/DDBJ databases">
        <title>Extensive intraspecific genome diversity in a model arbuscular mycorrhizal fungus.</title>
        <authorList>
            <person name="Chen E.C.H."/>
            <person name="Morin E."/>
            <person name="Baudet D."/>
            <person name="Noel J."/>
            <person name="Ndikumana S."/>
            <person name="Charron P."/>
            <person name="St-Onge C."/>
            <person name="Giorgi J."/>
            <person name="Grigoriev I.V."/>
            <person name="Roux C."/>
            <person name="Martin F.M."/>
            <person name="Corradi N."/>
        </authorList>
    </citation>
    <scope>NUCLEOTIDE SEQUENCE [LARGE SCALE GENOMIC DNA]</scope>
    <source>
        <strain evidence="5 6">A1</strain>
    </source>
</reference>
<dbReference type="Proteomes" id="UP000684084">
    <property type="component" value="Unassembled WGS sequence"/>
</dbReference>
<dbReference type="EMBL" id="CAGKOT010000017">
    <property type="protein sequence ID" value="CAB5362600.1"/>
    <property type="molecule type" value="Genomic_DNA"/>
</dbReference>
<keyword evidence="3" id="KW-0732">Signal</keyword>
<evidence type="ECO:0000313" key="6">
    <source>
        <dbReference type="Proteomes" id="UP000232688"/>
    </source>
</evidence>
<keyword evidence="2" id="KW-0472">Membrane</keyword>
<feature type="transmembrane region" description="Helical" evidence="2">
    <location>
        <begin position="97"/>
        <end position="118"/>
    </location>
</feature>
<proteinExistence type="predicted"/>
<keyword evidence="2" id="KW-1133">Transmembrane helix</keyword>
<evidence type="ECO:0000256" key="1">
    <source>
        <dbReference type="SAM" id="MobiDB-lite"/>
    </source>
</evidence>
<evidence type="ECO:0008006" key="8">
    <source>
        <dbReference type="Google" id="ProtNLM"/>
    </source>
</evidence>
<feature type="compositionally biased region" description="Low complexity" evidence="1">
    <location>
        <begin position="350"/>
        <end position="360"/>
    </location>
</feature>
<comment type="caution">
    <text evidence="4">The sequence shown here is derived from an EMBL/GenBank/DDBJ whole genome shotgun (WGS) entry which is preliminary data.</text>
</comment>
<evidence type="ECO:0000313" key="7">
    <source>
        <dbReference type="Proteomes" id="UP000684084"/>
    </source>
</evidence>